<evidence type="ECO:0000259" key="5">
    <source>
        <dbReference type="Pfam" id="PF02576"/>
    </source>
</evidence>
<evidence type="ECO:0000256" key="2">
    <source>
        <dbReference type="ARBA" id="ARBA00022517"/>
    </source>
</evidence>
<dbReference type="CDD" id="cd01734">
    <property type="entry name" value="YlxS_C"/>
    <property type="match status" value="1"/>
</dbReference>
<dbReference type="Gene3D" id="3.30.300.70">
    <property type="entry name" value="RimP-like superfamily, N-terminal"/>
    <property type="match status" value="1"/>
</dbReference>
<dbReference type="HAMAP" id="MF_01077">
    <property type="entry name" value="RimP"/>
    <property type="match status" value="1"/>
</dbReference>
<dbReference type="AlphaFoldDB" id="A0A935IUB3"/>
<comment type="caution">
    <text evidence="7">The sequence shown here is derived from an EMBL/GenBank/DDBJ whole genome shotgun (WGS) entry which is preliminary data.</text>
</comment>
<dbReference type="Proteomes" id="UP000726105">
    <property type="component" value="Unassembled WGS sequence"/>
</dbReference>
<evidence type="ECO:0000313" key="7">
    <source>
        <dbReference type="EMBL" id="MBK7272647.1"/>
    </source>
</evidence>
<dbReference type="PANTHER" id="PTHR33867:SF1">
    <property type="entry name" value="RIBOSOME MATURATION FACTOR RIMP"/>
    <property type="match status" value="1"/>
</dbReference>
<accession>A0A935IUB3</accession>
<evidence type="ECO:0000256" key="3">
    <source>
        <dbReference type="HAMAP-Rule" id="MF_01077"/>
    </source>
</evidence>
<feature type="domain" description="Ribosome maturation factor RimP N-terminal" evidence="5">
    <location>
        <begin position="10"/>
        <end position="95"/>
    </location>
</feature>
<dbReference type="GO" id="GO:0006412">
    <property type="term" value="P:translation"/>
    <property type="evidence" value="ECO:0007669"/>
    <property type="project" value="TreeGrafter"/>
</dbReference>
<feature type="domain" description="Ribosome maturation factor RimP C-terminal" evidence="6">
    <location>
        <begin position="98"/>
        <end position="168"/>
    </location>
</feature>
<dbReference type="InterPro" id="IPR028989">
    <property type="entry name" value="RimP_N"/>
</dbReference>
<dbReference type="SUPFAM" id="SSF75420">
    <property type="entry name" value="YhbC-like, N-terminal domain"/>
    <property type="match status" value="1"/>
</dbReference>
<reference evidence="7 8" key="1">
    <citation type="submission" date="2020-10" db="EMBL/GenBank/DDBJ databases">
        <title>Connecting structure to function with the recovery of over 1000 high-quality activated sludge metagenome-assembled genomes encoding full-length rRNA genes using long-read sequencing.</title>
        <authorList>
            <person name="Singleton C.M."/>
            <person name="Petriglieri F."/>
            <person name="Kristensen J.M."/>
            <person name="Kirkegaard R.H."/>
            <person name="Michaelsen T.Y."/>
            <person name="Andersen M.H."/>
            <person name="Karst S.M."/>
            <person name="Dueholm M.S."/>
            <person name="Nielsen P.H."/>
            <person name="Albertsen M."/>
        </authorList>
    </citation>
    <scope>NUCLEOTIDE SEQUENCE [LARGE SCALE GENOMIC DNA]</scope>
    <source>
        <strain evidence="7">Ega_18-Q3-R5-49_MAXAC.001</strain>
    </source>
</reference>
<feature type="region of interest" description="Disordered" evidence="4">
    <location>
        <begin position="175"/>
        <end position="216"/>
    </location>
</feature>
<keyword evidence="2 3" id="KW-0690">Ribosome biogenesis</keyword>
<comment type="subcellular location">
    <subcellularLocation>
        <location evidence="3">Cytoplasm</location>
    </subcellularLocation>
</comment>
<dbReference type="InterPro" id="IPR003728">
    <property type="entry name" value="Ribosome_maturation_RimP"/>
</dbReference>
<protein>
    <recommendedName>
        <fullName evidence="3">Ribosome maturation factor RimP</fullName>
    </recommendedName>
</protein>
<gene>
    <name evidence="3" type="primary">rimP</name>
    <name evidence="7" type="ORF">IPI13_05575</name>
</gene>
<dbReference type="GO" id="GO:0005829">
    <property type="term" value="C:cytosol"/>
    <property type="evidence" value="ECO:0007669"/>
    <property type="project" value="TreeGrafter"/>
</dbReference>
<comment type="function">
    <text evidence="3">Required for maturation of 30S ribosomal subunits.</text>
</comment>
<proteinExistence type="inferred from homology"/>
<dbReference type="PANTHER" id="PTHR33867">
    <property type="entry name" value="RIBOSOME MATURATION FACTOR RIMP"/>
    <property type="match status" value="1"/>
</dbReference>
<dbReference type="Pfam" id="PF02576">
    <property type="entry name" value="RimP_N"/>
    <property type="match status" value="1"/>
</dbReference>
<evidence type="ECO:0000259" key="6">
    <source>
        <dbReference type="Pfam" id="PF17384"/>
    </source>
</evidence>
<name>A0A935IUB3_9MICO</name>
<dbReference type="Pfam" id="PF17384">
    <property type="entry name" value="DUF150_C"/>
    <property type="match status" value="1"/>
</dbReference>
<keyword evidence="1 3" id="KW-0963">Cytoplasm</keyword>
<evidence type="ECO:0000256" key="1">
    <source>
        <dbReference type="ARBA" id="ARBA00022490"/>
    </source>
</evidence>
<sequence>MQASLVRSIVEAPLAAVDLVVEDVTVTAAGRRSVVRIAVDRSLAGLANTDTTSFVAPLSLDEVADATRVVDAALDSDTRVGNAPYVLEVSSPGVDRPLTQPRHLRRNVGRLVRLRLLDGAERSGRIASVSDLVIVLTPDPAADPAATATGPVEIPVDQVRDGRVIIEFGRIDEVDLDDTDAEIDETDETDETDDTGELDETDETDDELDEPSSEEG</sequence>
<evidence type="ECO:0000256" key="4">
    <source>
        <dbReference type="SAM" id="MobiDB-lite"/>
    </source>
</evidence>
<dbReference type="InterPro" id="IPR028998">
    <property type="entry name" value="RimP_C"/>
</dbReference>
<dbReference type="InterPro" id="IPR035956">
    <property type="entry name" value="RimP_N_sf"/>
</dbReference>
<evidence type="ECO:0000313" key="8">
    <source>
        <dbReference type="Proteomes" id="UP000726105"/>
    </source>
</evidence>
<comment type="similarity">
    <text evidence="3">Belongs to the RimP family.</text>
</comment>
<dbReference type="EMBL" id="JADJIB010000002">
    <property type="protein sequence ID" value="MBK7272647.1"/>
    <property type="molecule type" value="Genomic_DNA"/>
</dbReference>
<organism evidence="7 8">
    <name type="scientific">Candidatus Phosphoribacter hodrii</name>
    <dbReference type="NCBI Taxonomy" id="2953743"/>
    <lineage>
        <taxon>Bacteria</taxon>
        <taxon>Bacillati</taxon>
        <taxon>Actinomycetota</taxon>
        <taxon>Actinomycetes</taxon>
        <taxon>Micrococcales</taxon>
        <taxon>Dermatophilaceae</taxon>
        <taxon>Candidatus Phosphoribacter</taxon>
    </lineage>
</organism>
<dbReference type="GO" id="GO:0000028">
    <property type="term" value="P:ribosomal small subunit assembly"/>
    <property type="evidence" value="ECO:0007669"/>
    <property type="project" value="TreeGrafter"/>
</dbReference>